<dbReference type="KEGG" id="fax:FUAX_07200"/>
<dbReference type="SUPFAM" id="SSF48452">
    <property type="entry name" value="TPR-like"/>
    <property type="match status" value="1"/>
</dbReference>
<name>A0AAU9CXG2_9BACT</name>
<dbReference type="Pfam" id="PF07980">
    <property type="entry name" value="SusD_RagB"/>
    <property type="match status" value="1"/>
</dbReference>
<dbReference type="EMBL" id="AP025314">
    <property type="protein sequence ID" value="BDD08288.1"/>
    <property type="molecule type" value="Genomic_DNA"/>
</dbReference>
<evidence type="ECO:0000313" key="9">
    <source>
        <dbReference type="Proteomes" id="UP001348817"/>
    </source>
</evidence>
<dbReference type="PROSITE" id="PS51257">
    <property type="entry name" value="PROKAR_LIPOPROTEIN"/>
    <property type="match status" value="1"/>
</dbReference>
<organism evidence="8 9">
    <name type="scientific">Fulvitalea axinellae</name>
    <dbReference type="NCBI Taxonomy" id="1182444"/>
    <lineage>
        <taxon>Bacteria</taxon>
        <taxon>Pseudomonadati</taxon>
        <taxon>Bacteroidota</taxon>
        <taxon>Cytophagia</taxon>
        <taxon>Cytophagales</taxon>
        <taxon>Persicobacteraceae</taxon>
        <taxon>Fulvitalea</taxon>
    </lineage>
</organism>
<keyword evidence="3" id="KW-0732">Signal</keyword>
<protein>
    <submittedName>
        <fullName evidence="8">Membrane protein</fullName>
    </submittedName>
</protein>
<dbReference type="InterPro" id="IPR011990">
    <property type="entry name" value="TPR-like_helical_dom_sf"/>
</dbReference>
<dbReference type="RefSeq" id="WP_338393556.1">
    <property type="nucleotide sequence ID" value="NZ_AP025314.1"/>
</dbReference>
<dbReference type="CDD" id="cd08977">
    <property type="entry name" value="SusD"/>
    <property type="match status" value="1"/>
</dbReference>
<accession>A0AAU9CXG2</accession>
<comment type="similarity">
    <text evidence="2">Belongs to the SusD family.</text>
</comment>
<evidence type="ECO:0000256" key="2">
    <source>
        <dbReference type="ARBA" id="ARBA00006275"/>
    </source>
</evidence>
<keyword evidence="4" id="KW-0472">Membrane</keyword>
<sequence>MKYVRLTYIFTLMVLGVSCQSDFLDREPLDKISSSAVYSDQNLAQAFLNKIHDEIPHPLGGYYMTDCVTDNARTKSGWISSQKVIVPGLIGPSNNPIGMWHKYKSIRKANEFIEKVGESSMDESFKKTAVAEARWLRAEFYFELVKRYGDVPLITKAQTINDDFLTPRTPATDVWDFIDSELDEIDDILESKSDILNGKISKEACWALGSRAMLYAKRWEKCVDYSRRVIESGKFEMSPDYGKLFGSYGGDKEVIFEILFDGKANKGQSYDLYNLPWSYRADWGSQTNPTQELVDSYYMANGLPITDAASGYDAKKPYEGRDPRFYASVLYNGAVFKGRAMNTVSPDGPDAINKTGLHSITGYYCRKYLDEKSAIAPKGGESRVSWKMFRLGEMYLNLAEAENELRPASNTVYASVKVIRDRVNMPNIKPGLSQAEMRKELMHERRIELAFEDHRWWDLIRWRKSIEVLDGKYFHGVVVTKNDDGSLNYNMKHVVDNRPLQVFLEKHYLAPIPYSDIQKNENLTQNPGY</sequence>
<keyword evidence="9" id="KW-1185">Reference proteome</keyword>
<dbReference type="InterPro" id="IPR012944">
    <property type="entry name" value="SusD_RagB_dom"/>
</dbReference>
<evidence type="ECO:0000256" key="3">
    <source>
        <dbReference type="ARBA" id="ARBA00022729"/>
    </source>
</evidence>
<dbReference type="AlphaFoldDB" id="A0AAU9CXG2"/>
<evidence type="ECO:0000256" key="4">
    <source>
        <dbReference type="ARBA" id="ARBA00023136"/>
    </source>
</evidence>
<feature type="domain" description="SusD-like N-terminal" evidence="7">
    <location>
        <begin position="22"/>
        <end position="213"/>
    </location>
</feature>
<dbReference type="Gene3D" id="1.25.40.390">
    <property type="match status" value="1"/>
</dbReference>
<evidence type="ECO:0000259" key="6">
    <source>
        <dbReference type="Pfam" id="PF07980"/>
    </source>
</evidence>
<dbReference type="Pfam" id="PF14322">
    <property type="entry name" value="SusD-like_3"/>
    <property type="match status" value="1"/>
</dbReference>
<dbReference type="InterPro" id="IPR033985">
    <property type="entry name" value="SusD-like_N"/>
</dbReference>
<keyword evidence="5" id="KW-0998">Cell outer membrane</keyword>
<dbReference type="GO" id="GO:0009279">
    <property type="term" value="C:cell outer membrane"/>
    <property type="evidence" value="ECO:0007669"/>
    <property type="project" value="UniProtKB-SubCell"/>
</dbReference>
<evidence type="ECO:0000256" key="1">
    <source>
        <dbReference type="ARBA" id="ARBA00004442"/>
    </source>
</evidence>
<dbReference type="Proteomes" id="UP001348817">
    <property type="component" value="Chromosome"/>
</dbReference>
<evidence type="ECO:0000313" key="8">
    <source>
        <dbReference type="EMBL" id="BDD08288.1"/>
    </source>
</evidence>
<proteinExistence type="inferred from homology"/>
<feature type="domain" description="RagB/SusD" evidence="6">
    <location>
        <begin position="252"/>
        <end position="529"/>
    </location>
</feature>
<evidence type="ECO:0000259" key="7">
    <source>
        <dbReference type="Pfam" id="PF14322"/>
    </source>
</evidence>
<comment type="subcellular location">
    <subcellularLocation>
        <location evidence="1">Cell outer membrane</location>
    </subcellularLocation>
</comment>
<reference evidence="8 9" key="1">
    <citation type="submission" date="2021-12" db="EMBL/GenBank/DDBJ databases">
        <title>Genome sequencing of bacteria with rrn-lacking chromosome and rrn-plasmid.</title>
        <authorList>
            <person name="Anda M."/>
            <person name="Iwasaki W."/>
        </authorList>
    </citation>
    <scope>NUCLEOTIDE SEQUENCE [LARGE SCALE GENOMIC DNA]</scope>
    <source>
        <strain evidence="8 9">DSM 100852</strain>
    </source>
</reference>
<evidence type="ECO:0000256" key="5">
    <source>
        <dbReference type="ARBA" id="ARBA00023237"/>
    </source>
</evidence>
<gene>
    <name evidence="8" type="ORF">FUAX_07200</name>
</gene>